<dbReference type="InterPro" id="IPR037493">
    <property type="entry name" value="ExoIII-like"/>
</dbReference>
<dbReference type="NCBIfam" id="TIGR00195">
    <property type="entry name" value="exoDNase_III"/>
    <property type="match status" value="1"/>
</dbReference>
<evidence type="ECO:0000256" key="6">
    <source>
        <dbReference type="ARBA" id="ARBA00022842"/>
    </source>
</evidence>
<sequence>MRIASWNVNSIRQRLQPLLAFLKEAAPDALCLQETKCEDHAFPRLEIEDAGYNVAIHGQKTFNGVAILSKSPLDDVTIGLPGFDGEAQSRYIEAVVSDGAGGATRVASIYAPNGNPPDTPKYPYKLAFMEALTRHAAALLRLEESVVLAGDYNVIPAPGDVYEPSAWMGDALFLPQTRAAFQRLLNLGYADALRATTDAPGLYTFWDYQAGAWQKNKGLRIDHLLLSPRAADRLARVDIAKAMRAGDKPSDHVAIYADLAAA</sequence>
<dbReference type="Pfam" id="PF03372">
    <property type="entry name" value="Exo_endo_phos"/>
    <property type="match status" value="1"/>
</dbReference>
<name>A0ABU7XJT6_9HYPH</name>
<comment type="cofactor">
    <cofactor evidence="2">
        <name>Mg(2+)</name>
        <dbReference type="ChEBI" id="CHEBI:18420"/>
    </cofactor>
</comment>
<keyword evidence="6" id="KW-0460">Magnesium</keyword>
<dbReference type="EMBL" id="JAZHYN010000042">
    <property type="protein sequence ID" value="MEF3367445.1"/>
    <property type="molecule type" value="Genomic_DNA"/>
</dbReference>
<evidence type="ECO:0000313" key="8">
    <source>
        <dbReference type="EMBL" id="MEF3367445.1"/>
    </source>
</evidence>
<dbReference type="PROSITE" id="PS00728">
    <property type="entry name" value="AP_NUCLEASE_F1_3"/>
    <property type="match status" value="1"/>
</dbReference>
<protein>
    <submittedName>
        <fullName evidence="8">Exodeoxyribonuclease III</fullName>
        <ecNumber evidence="8">3.1.11.2</ecNumber>
    </submittedName>
</protein>
<evidence type="ECO:0000313" key="9">
    <source>
        <dbReference type="Proteomes" id="UP001350748"/>
    </source>
</evidence>
<reference evidence="8 9" key="1">
    <citation type="submission" date="2024-02" db="EMBL/GenBank/DDBJ databases">
        <authorList>
            <person name="Grouzdev D."/>
        </authorList>
    </citation>
    <scope>NUCLEOTIDE SEQUENCE [LARGE SCALE GENOMIC DNA]</scope>
    <source>
        <strain evidence="8 9">9N</strain>
    </source>
</reference>
<dbReference type="Proteomes" id="UP001350748">
    <property type="component" value="Unassembled WGS sequence"/>
</dbReference>
<dbReference type="GO" id="GO:0008311">
    <property type="term" value="F:double-stranded DNA 3'-5' DNA exonuclease activity"/>
    <property type="evidence" value="ECO:0007669"/>
    <property type="project" value="UniProtKB-EC"/>
</dbReference>
<keyword evidence="4" id="KW-0479">Metal-binding</keyword>
<dbReference type="CDD" id="cd09086">
    <property type="entry name" value="ExoIII-like_AP-endo"/>
    <property type="match status" value="1"/>
</dbReference>
<evidence type="ECO:0000256" key="4">
    <source>
        <dbReference type="ARBA" id="ARBA00022723"/>
    </source>
</evidence>
<comment type="cofactor">
    <cofactor evidence="1">
        <name>Mn(2+)</name>
        <dbReference type="ChEBI" id="CHEBI:29035"/>
    </cofactor>
</comment>
<dbReference type="EC" id="3.1.11.2" evidence="8"/>
<dbReference type="InterPro" id="IPR036691">
    <property type="entry name" value="Endo/exonu/phosph_ase_sf"/>
</dbReference>
<dbReference type="PANTHER" id="PTHR43250:SF2">
    <property type="entry name" value="EXODEOXYRIBONUCLEASE III"/>
    <property type="match status" value="1"/>
</dbReference>
<dbReference type="Gene3D" id="3.60.10.10">
    <property type="entry name" value="Endonuclease/exonuclease/phosphatase"/>
    <property type="match status" value="1"/>
</dbReference>
<dbReference type="NCBIfam" id="TIGR00633">
    <property type="entry name" value="xth"/>
    <property type="match status" value="1"/>
</dbReference>
<comment type="similarity">
    <text evidence="3">Belongs to the DNA repair enzymes AP/ExoA family.</text>
</comment>
<dbReference type="InterPro" id="IPR020848">
    <property type="entry name" value="AP_endonuclease_F1_CS"/>
</dbReference>
<gene>
    <name evidence="8" type="primary">xth</name>
    <name evidence="8" type="ORF">V3H18_12970</name>
</gene>
<dbReference type="InterPro" id="IPR004808">
    <property type="entry name" value="AP_endonuc_1"/>
</dbReference>
<feature type="domain" description="Endonuclease/exonuclease/phosphatase" evidence="7">
    <location>
        <begin position="4"/>
        <end position="252"/>
    </location>
</feature>
<keyword evidence="9" id="KW-1185">Reference proteome</keyword>
<organism evidence="8 9">
    <name type="scientific">Methylocystis borbori</name>
    <dbReference type="NCBI Taxonomy" id="3118750"/>
    <lineage>
        <taxon>Bacteria</taxon>
        <taxon>Pseudomonadati</taxon>
        <taxon>Pseudomonadota</taxon>
        <taxon>Alphaproteobacteria</taxon>
        <taxon>Hyphomicrobiales</taxon>
        <taxon>Methylocystaceae</taxon>
        <taxon>Methylocystis</taxon>
    </lineage>
</organism>
<dbReference type="PROSITE" id="PS51435">
    <property type="entry name" value="AP_NUCLEASE_F1_4"/>
    <property type="match status" value="1"/>
</dbReference>
<evidence type="ECO:0000256" key="1">
    <source>
        <dbReference type="ARBA" id="ARBA00001936"/>
    </source>
</evidence>
<dbReference type="InterPro" id="IPR005135">
    <property type="entry name" value="Endo/exonuclease/phosphatase"/>
</dbReference>
<dbReference type="PANTHER" id="PTHR43250">
    <property type="entry name" value="EXODEOXYRIBONUCLEASE III"/>
    <property type="match status" value="1"/>
</dbReference>
<keyword evidence="5 8" id="KW-0378">Hydrolase</keyword>
<proteinExistence type="inferred from homology"/>
<evidence type="ECO:0000256" key="2">
    <source>
        <dbReference type="ARBA" id="ARBA00001946"/>
    </source>
</evidence>
<dbReference type="SUPFAM" id="SSF56219">
    <property type="entry name" value="DNase I-like"/>
    <property type="match status" value="1"/>
</dbReference>
<dbReference type="RefSeq" id="WP_332082490.1">
    <property type="nucleotide sequence ID" value="NZ_JAZHYN010000042.1"/>
</dbReference>
<evidence type="ECO:0000256" key="5">
    <source>
        <dbReference type="ARBA" id="ARBA00022801"/>
    </source>
</evidence>
<evidence type="ECO:0000259" key="7">
    <source>
        <dbReference type="Pfam" id="PF03372"/>
    </source>
</evidence>
<accession>A0ABU7XJT6</accession>
<evidence type="ECO:0000256" key="3">
    <source>
        <dbReference type="ARBA" id="ARBA00007092"/>
    </source>
</evidence>
<comment type="caution">
    <text evidence="8">The sequence shown here is derived from an EMBL/GenBank/DDBJ whole genome shotgun (WGS) entry which is preliminary data.</text>
</comment>